<evidence type="ECO:0000256" key="1">
    <source>
        <dbReference type="SAM" id="MobiDB-lite"/>
    </source>
</evidence>
<dbReference type="RefSeq" id="WP_188567967.1">
    <property type="nucleotide sequence ID" value="NZ_BMED01000004.1"/>
</dbReference>
<sequence>MDEFQHIRHDFDDPPARGKKKYSPGISFYIAINLCAAGLLMYFYTSAV</sequence>
<protein>
    <submittedName>
        <fullName evidence="3">Uncharacterized protein</fullName>
    </submittedName>
</protein>
<reference evidence="3" key="1">
    <citation type="journal article" date="2014" name="Int. J. Syst. Evol. Microbiol.">
        <title>Complete genome sequence of Corynebacterium casei LMG S-19264T (=DSM 44701T), isolated from a smear-ripened cheese.</title>
        <authorList>
            <consortium name="US DOE Joint Genome Institute (JGI-PGF)"/>
            <person name="Walter F."/>
            <person name="Albersmeier A."/>
            <person name="Kalinowski J."/>
            <person name="Ruckert C."/>
        </authorList>
    </citation>
    <scope>NUCLEOTIDE SEQUENCE</scope>
    <source>
        <strain evidence="3">CGMCC 1.10998</strain>
    </source>
</reference>
<proteinExistence type="predicted"/>
<dbReference type="Proteomes" id="UP000637423">
    <property type="component" value="Unassembled WGS sequence"/>
</dbReference>
<gene>
    <name evidence="3" type="ORF">GCM10011396_41040</name>
</gene>
<keyword evidence="2" id="KW-0472">Membrane</keyword>
<evidence type="ECO:0000256" key="2">
    <source>
        <dbReference type="SAM" id="Phobius"/>
    </source>
</evidence>
<dbReference type="AlphaFoldDB" id="A0A916UW42"/>
<keyword evidence="2" id="KW-0812">Transmembrane</keyword>
<accession>A0A916UW42</accession>
<feature type="compositionally biased region" description="Basic and acidic residues" evidence="1">
    <location>
        <begin position="1"/>
        <end position="16"/>
    </location>
</feature>
<feature type="region of interest" description="Disordered" evidence="1">
    <location>
        <begin position="1"/>
        <end position="20"/>
    </location>
</feature>
<dbReference type="EMBL" id="BMED01000004">
    <property type="protein sequence ID" value="GGC89611.1"/>
    <property type="molecule type" value="Genomic_DNA"/>
</dbReference>
<evidence type="ECO:0000313" key="4">
    <source>
        <dbReference type="Proteomes" id="UP000637423"/>
    </source>
</evidence>
<reference evidence="3" key="2">
    <citation type="submission" date="2020-09" db="EMBL/GenBank/DDBJ databases">
        <authorList>
            <person name="Sun Q."/>
            <person name="Zhou Y."/>
        </authorList>
    </citation>
    <scope>NUCLEOTIDE SEQUENCE</scope>
    <source>
        <strain evidence="3">CGMCC 1.10998</strain>
    </source>
</reference>
<keyword evidence="4" id="KW-1185">Reference proteome</keyword>
<name>A0A916UW42_9BURK</name>
<evidence type="ECO:0000313" key="3">
    <source>
        <dbReference type="EMBL" id="GGC89611.1"/>
    </source>
</evidence>
<organism evidence="3 4">
    <name type="scientific">Undibacterium terreum</name>
    <dbReference type="NCBI Taxonomy" id="1224302"/>
    <lineage>
        <taxon>Bacteria</taxon>
        <taxon>Pseudomonadati</taxon>
        <taxon>Pseudomonadota</taxon>
        <taxon>Betaproteobacteria</taxon>
        <taxon>Burkholderiales</taxon>
        <taxon>Oxalobacteraceae</taxon>
        <taxon>Undibacterium</taxon>
    </lineage>
</organism>
<comment type="caution">
    <text evidence="3">The sequence shown here is derived from an EMBL/GenBank/DDBJ whole genome shotgun (WGS) entry which is preliminary data.</text>
</comment>
<keyword evidence="2" id="KW-1133">Transmembrane helix</keyword>
<feature type="transmembrane region" description="Helical" evidence="2">
    <location>
        <begin position="26"/>
        <end position="45"/>
    </location>
</feature>